<dbReference type="Gene3D" id="3.30.559.30">
    <property type="entry name" value="Nonribosomal peptide synthetase, condensation domain"/>
    <property type="match status" value="1"/>
</dbReference>
<dbReference type="CDD" id="cd12117">
    <property type="entry name" value="A_NRPS_Srf_like"/>
    <property type="match status" value="1"/>
</dbReference>
<evidence type="ECO:0000256" key="2">
    <source>
        <dbReference type="ARBA" id="ARBA00022450"/>
    </source>
</evidence>
<dbReference type="Pfam" id="PF00550">
    <property type="entry name" value="PP-binding"/>
    <property type="match status" value="1"/>
</dbReference>
<dbReference type="GO" id="GO:0005737">
    <property type="term" value="C:cytoplasm"/>
    <property type="evidence" value="ECO:0007669"/>
    <property type="project" value="TreeGrafter"/>
</dbReference>
<evidence type="ECO:0000313" key="6">
    <source>
        <dbReference type="Proteomes" id="UP000015001"/>
    </source>
</evidence>
<dbReference type="Gene3D" id="2.30.38.10">
    <property type="entry name" value="Luciferase, Domain 3"/>
    <property type="match status" value="1"/>
</dbReference>
<dbReference type="SUPFAM" id="SSF52777">
    <property type="entry name" value="CoA-dependent acyltransferases"/>
    <property type="match status" value="2"/>
</dbReference>
<dbReference type="Gene3D" id="1.10.1200.10">
    <property type="entry name" value="ACP-like"/>
    <property type="match status" value="1"/>
</dbReference>
<dbReference type="InterPro" id="IPR020845">
    <property type="entry name" value="AMP-binding_CS"/>
</dbReference>
<dbReference type="InterPro" id="IPR020806">
    <property type="entry name" value="PKS_PP-bd"/>
</dbReference>
<dbReference type="PROSITE" id="PS50075">
    <property type="entry name" value="CARRIER"/>
    <property type="match status" value="1"/>
</dbReference>
<dbReference type="RefSeq" id="WP_020274628.1">
    <property type="nucleotide sequence ID" value="NZ_KE354281.1"/>
</dbReference>
<dbReference type="Pfam" id="PF13193">
    <property type="entry name" value="AMP-binding_C"/>
    <property type="match status" value="1"/>
</dbReference>
<name>S4MCB8_9ACTN</name>
<dbReference type="Proteomes" id="UP000015001">
    <property type="component" value="Unassembled WGS sequence"/>
</dbReference>
<feature type="domain" description="Carrier" evidence="4">
    <location>
        <begin position="502"/>
        <end position="579"/>
    </location>
</feature>
<dbReference type="CDD" id="cd19531">
    <property type="entry name" value="LCL_NRPS-like"/>
    <property type="match status" value="1"/>
</dbReference>
<dbReference type="SUPFAM" id="SSF56801">
    <property type="entry name" value="Acetyl-CoA synthetase-like"/>
    <property type="match status" value="1"/>
</dbReference>
<evidence type="ECO:0000256" key="3">
    <source>
        <dbReference type="ARBA" id="ARBA00022553"/>
    </source>
</evidence>
<keyword evidence="3" id="KW-0597">Phosphoprotein</keyword>
<proteinExistence type="predicted"/>
<comment type="caution">
    <text evidence="5">The sequence shown here is derived from an EMBL/GenBank/DDBJ whole genome shotgun (WGS) entry which is preliminary data.</text>
</comment>
<dbReference type="InterPro" id="IPR009081">
    <property type="entry name" value="PP-bd_ACP"/>
</dbReference>
<dbReference type="GO" id="GO:0031177">
    <property type="term" value="F:phosphopantetheine binding"/>
    <property type="evidence" value="ECO:0007669"/>
    <property type="project" value="InterPro"/>
</dbReference>
<evidence type="ECO:0000313" key="5">
    <source>
        <dbReference type="EMBL" id="EPJ37148.1"/>
    </source>
</evidence>
<keyword evidence="6" id="KW-1185">Reference proteome</keyword>
<accession>S4MCB8</accession>
<dbReference type="Gene3D" id="3.30.300.30">
    <property type="match status" value="1"/>
</dbReference>
<dbReference type="SUPFAM" id="SSF47336">
    <property type="entry name" value="ACP-like"/>
    <property type="match status" value="1"/>
</dbReference>
<organism evidence="5 6">
    <name type="scientific">Streptomyces afghaniensis 772</name>
    <dbReference type="NCBI Taxonomy" id="1283301"/>
    <lineage>
        <taxon>Bacteria</taxon>
        <taxon>Bacillati</taxon>
        <taxon>Actinomycetota</taxon>
        <taxon>Actinomycetes</taxon>
        <taxon>Kitasatosporales</taxon>
        <taxon>Streptomycetaceae</taxon>
        <taxon>Streptomyces</taxon>
    </lineage>
</organism>
<dbReference type="GO" id="GO:0017000">
    <property type="term" value="P:antibiotic biosynthetic process"/>
    <property type="evidence" value="ECO:0007669"/>
    <property type="project" value="UniProtKB-ARBA"/>
</dbReference>
<dbReference type="Pfam" id="PF00501">
    <property type="entry name" value="AMP-binding"/>
    <property type="match status" value="1"/>
</dbReference>
<dbReference type="InterPro" id="IPR023213">
    <property type="entry name" value="CAT-like_dom_sf"/>
</dbReference>
<dbReference type="PROSITE" id="PS00455">
    <property type="entry name" value="AMP_BINDING"/>
    <property type="match status" value="1"/>
</dbReference>
<dbReference type="AlphaFoldDB" id="S4MCB8"/>
<dbReference type="PATRIC" id="fig|1283301.3.peg.5723"/>
<reference evidence="5 6" key="1">
    <citation type="submission" date="2013-02" db="EMBL/GenBank/DDBJ databases">
        <title>Draft Genome Sequence of Streptomyces afghaniensis, Which Produces Compounds of the Julimycin B-Complex.</title>
        <authorList>
            <person name="Gruening B.A."/>
            <person name="Praeg A."/>
            <person name="Erxleben A."/>
            <person name="Guenther S."/>
            <person name="Fiedler H.-P."/>
            <person name="Goodfellow M."/>
            <person name="Mueller M."/>
        </authorList>
    </citation>
    <scope>NUCLEOTIDE SEQUENCE [LARGE SCALE GENOMIC DNA]</scope>
    <source>
        <strain evidence="5 6">772</strain>
    </source>
</reference>
<dbReference type="InterPro" id="IPR001242">
    <property type="entry name" value="Condensation_dom"/>
</dbReference>
<dbReference type="PANTHER" id="PTHR45527:SF1">
    <property type="entry name" value="FATTY ACID SYNTHASE"/>
    <property type="match status" value="1"/>
</dbReference>
<dbReference type="GO" id="GO:0044550">
    <property type="term" value="P:secondary metabolite biosynthetic process"/>
    <property type="evidence" value="ECO:0007669"/>
    <property type="project" value="TreeGrafter"/>
</dbReference>
<dbReference type="InterPro" id="IPR000873">
    <property type="entry name" value="AMP-dep_synth/lig_dom"/>
</dbReference>
<dbReference type="InterPro" id="IPR025110">
    <property type="entry name" value="AMP-bd_C"/>
</dbReference>
<dbReference type="InterPro" id="IPR036736">
    <property type="entry name" value="ACP-like_sf"/>
</dbReference>
<dbReference type="InterPro" id="IPR010071">
    <property type="entry name" value="AA_adenyl_dom"/>
</dbReference>
<evidence type="ECO:0000256" key="1">
    <source>
        <dbReference type="ARBA" id="ARBA00001957"/>
    </source>
</evidence>
<dbReference type="FunFam" id="3.40.50.980:FF:000001">
    <property type="entry name" value="Non-ribosomal peptide synthetase"/>
    <property type="match status" value="1"/>
</dbReference>
<dbReference type="Gene3D" id="3.40.50.980">
    <property type="match status" value="2"/>
</dbReference>
<dbReference type="GO" id="GO:0003824">
    <property type="term" value="F:catalytic activity"/>
    <property type="evidence" value="ECO:0007669"/>
    <property type="project" value="InterPro"/>
</dbReference>
<dbReference type="InterPro" id="IPR045851">
    <property type="entry name" value="AMP-bd_C_sf"/>
</dbReference>
<dbReference type="NCBIfam" id="TIGR01733">
    <property type="entry name" value="AA-adenyl-dom"/>
    <property type="match status" value="1"/>
</dbReference>
<dbReference type="HOGENOM" id="CLU_000022_2_10_11"/>
<dbReference type="EMBL" id="AOPY01001519">
    <property type="protein sequence ID" value="EPJ37148.1"/>
    <property type="molecule type" value="Genomic_DNA"/>
</dbReference>
<dbReference type="GO" id="GO:0043041">
    <property type="term" value="P:amino acid activation for nonribosomal peptide biosynthetic process"/>
    <property type="evidence" value="ECO:0007669"/>
    <property type="project" value="TreeGrafter"/>
</dbReference>
<dbReference type="PANTHER" id="PTHR45527">
    <property type="entry name" value="NONRIBOSOMAL PEPTIDE SYNTHETASE"/>
    <property type="match status" value="1"/>
</dbReference>
<dbReference type="Pfam" id="PF00668">
    <property type="entry name" value="Condensation"/>
    <property type="match status" value="1"/>
</dbReference>
<keyword evidence="2" id="KW-0596">Phosphopantetheine</keyword>
<protein>
    <submittedName>
        <fullName evidence="5">Putative Gramicidin S synthase 2</fullName>
    </submittedName>
</protein>
<comment type="cofactor">
    <cofactor evidence="1">
        <name>pantetheine 4'-phosphate</name>
        <dbReference type="ChEBI" id="CHEBI:47942"/>
    </cofactor>
</comment>
<gene>
    <name evidence="5" type="ORF">STAFG_5755</name>
</gene>
<sequence length="1040" mass="113422">MAEQHNLIGLFEKQAQLSPDSTAVVFGDDRLTYRELREEARRVAGRLRGLGVGPETLVGMAFPRSADAVVCMLGIVLAGGAYLPVNPDFPAERLKRVLGDARPPLVVCAPEAAEAMRGALPEGTVLRTLPDLFDHDARPADGELPQAVPADALAYVMYTSGSTGRPKGVMVEHRGVVRLVKDTDYFGFSPDERFLLTGALEFDASTFEIWGALLNGAVLHIVDQETLVVPQRLKRALKQAQATVLWLTAPLFNQLVDEDVTLFEGLRTLLVGGDALSCPHVNRVLEACPGLRLLNGYGPTENTTFTTVFPVERPYESAIPIGRPIAGTTTRVLGSDLRPVPTGQIGELFTGGLGLARGYLHNPEATAKGFLTLDGERYYRTGDLVSADSTGVLSFHGRSDDQVKIRGHRVEVKEVNSALLDVPGVRDAHTAVQDSATGKKLIGYVVTEGDEDGVLSELRRRLPSYMCPERIVRIPRLPLNANGKVDTARLPAPAASVRPPSGRLSPEEEKLAALWAQVLHREPELIGPDSDFFELGGTSITAGALIGRIGRELGVVLSFQELFATRTLRGMARSVAEGEPQGFAPIAEIPAGGDLPLHPQQRGLYALWQVDEESLAYNVPARLDVSGHLDPERLRTALRQLAGRHDALRTHFVTEVDAQGRPRVRQVVQEAVNVPLEILSGSRACTDEDVVARFVRPFDLGSGPLLRALLVQDEDRDDRLYLDVHHIVFDGVSLALLVDELLDLYVGVRPEEPATTYAAAGRWLDGELETGRFARDGAYWLERFRDAPPPLDLPTDHPRPAIRSTRGAVVRHELGTECQDAVRRCAAAHSVTDFSVLLIAYAAVLARLSGQRDIVVGCPMSGRVHPDLDRVIGMFVNTVALRLQIDDGATLGDLLAQAGREHRSGLTHQAYPFDRLVEQVAPQRDLSRNALFDAFFALQNIDFHVFRKHGRRVTVSLLHPGTSRFDLNLQAYQRPQGLRLELEYSTALFTQQSAESLLEQIVAALDEVLHRPGLSVFPPASRPAAPPTGALTAPATDFAF</sequence>
<dbReference type="Gene3D" id="3.30.559.10">
    <property type="entry name" value="Chloramphenicol acetyltransferase-like domain"/>
    <property type="match status" value="1"/>
</dbReference>
<evidence type="ECO:0000259" key="4">
    <source>
        <dbReference type="PROSITE" id="PS50075"/>
    </source>
</evidence>
<dbReference type="GO" id="GO:0008610">
    <property type="term" value="P:lipid biosynthetic process"/>
    <property type="evidence" value="ECO:0007669"/>
    <property type="project" value="UniProtKB-ARBA"/>
</dbReference>
<dbReference type="SMART" id="SM00823">
    <property type="entry name" value="PKS_PP"/>
    <property type="match status" value="1"/>
</dbReference>